<evidence type="ECO:0000313" key="5">
    <source>
        <dbReference type="Proteomes" id="UP000594263"/>
    </source>
</evidence>
<dbReference type="GO" id="GO:0006457">
    <property type="term" value="P:protein folding"/>
    <property type="evidence" value="ECO:0007669"/>
    <property type="project" value="InterPro"/>
</dbReference>
<dbReference type="GO" id="GO:0016887">
    <property type="term" value="F:ATP hydrolysis activity"/>
    <property type="evidence" value="ECO:0007669"/>
    <property type="project" value="InterPro"/>
</dbReference>
<keyword evidence="5" id="KW-1185">Reference proteome</keyword>
<feature type="coiled-coil region" evidence="2">
    <location>
        <begin position="30"/>
        <end position="57"/>
    </location>
</feature>
<proteinExistence type="inferred from homology"/>
<comment type="similarity">
    <text evidence="1">Belongs to the TCP-1 chaperonin family.</text>
</comment>
<feature type="region of interest" description="Disordered" evidence="3">
    <location>
        <begin position="80"/>
        <end position="104"/>
    </location>
</feature>
<organism evidence="4 5">
    <name type="scientific">Kalanchoe fedtschenkoi</name>
    <name type="common">Lavender scallops</name>
    <name type="synonym">South American air plant</name>
    <dbReference type="NCBI Taxonomy" id="63787"/>
    <lineage>
        <taxon>Eukaryota</taxon>
        <taxon>Viridiplantae</taxon>
        <taxon>Streptophyta</taxon>
        <taxon>Embryophyta</taxon>
        <taxon>Tracheophyta</taxon>
        <taxon>Spermatophyta</taxon>
        <taxon>Magnoliopsida</taxon>
        <taxon>eudicotyledons</taxon>
        <taxon>Gunneridae</taxon>
        <taxon>Pentapetalae</taxon>
        <taxon>Saxifragales</taxon>
        <taxon>Crassulaceae</taxon>
        <taxon>Kalanchoe</taxon>
    </lineage>
</organism>
<protein>
    <submittedName>
        <fullName evidence="4">Uncharacterized protein</fullName>
    </submittedName>
</protein>
<accession>A0A7N0VMG6</accession>
<dbReference type="InterPro" id="IPR002194">
    <property type="entry name" value="Chaperonin_TCP-1_CS"/>
</dbReference>
<dbReference type="Gramene" id="Kaladp1178s0002.1.v1.1">
    <property type="protein sequence ID" value="Kaladp1178s0002.1.v1.1"/>
    <property type="gene ID" value="Kaladp1178s0002.v1.1"/>
</dbReference>
<keyword evidence="2" id="KW-0175">Coiled coil</keyword>
<name>A0A7N0VMG6_KALFE</name>
<dbReference type="Proteomes" id="UP000594263">
    <property type="component" value="Unplaced"/>
</dbReference>
<reference evidence="4" key="1">
    <citation type="submission" date="2021-01" db="UniProtKB">
        <authorList>
            <consortium name="EnsemblPlants"/>
        </authorList>
    </citation>
    <scope>IDENTIFICATION</scope>
</reference>
<evidence type="ECO:0000256" key="3">
    <source>
        <dbReference type="SAM" id="MobiDB-lite"/>
    </source>
</evidence>
<evidence type="ECO:0000313" key="4">
    <source>
        <dbReference type="EnsemblPlants" id="Kaladp1178s0002.1.v1.1"/>
    </source>
</evidence>
<dbReference type="PROSITE" id="PS00995">
    <property type="entry name" value="TCP1_3"/>
    <property type="match status" value="1"/>
</dbReference>
<dbReference type="AlphaFoldDB" id="A0A7N0VMG6"/>
<evidence type="ECO:0000256" key="2">
    <source>
        <dbReference type="SAM" id="Coils"/>
    </source>
</evidence>
<dbReference type="EnsemblPlants" id="Kaladp1178s0002.1.v1.1">
    <property type="protein sequence ID" value="Kaladp1178s0002.1.v1.1"/>
    <property type="gene ID" value="Kaladp1178s0002.v1.1"/>
</dbReference>
<evidence type="ECO:0000256" key="1">
    <source>
        <dbReference type="ARBA" id="ARBA00008020"/>
    </source>
</evidence>
<dbReference type="GO" id="GO:0005524">
    <property type="term" value="F:ATP binding"/>
    <property type="evidence" value="ECO:0007669"/>
    <property type="project" value="InterPro"/>
</dbReference>
<dbReference type="GO" id="GO:0051082">
    <property type="term" value="F:unfolded protein binding"/>
    <property type="evidence" value="ECO:0007669"/>
    <property type="project" value="InterPro"/>
</dbReference>
<sequence>MEEDRMLTDTELAEFSNQISEIKQMVDGYLTESNRTMESQNRRHEELMAQMQGQNESQIRRHEERMAQIRSMFESQNRMIGGHSPTSRPVSDHSQPTAISGSDCSFGTRSASAMQGSPWCWSSTPSGYLNMLESGFVCATASPLLGTSVLDLAIDAIPFLVPKPVQQVSDPGSLETKYDIVMSLSETRIDGPRLLELTKKSEEEEMESPYLPVSIEKVTVHTVNGDDTHQEVEEKVIEEDVETLAEYKCVTHLASSAQVLATKASVTGNQLNIPLLIIWSDYEYMDPYLNPPTDGLKILEIICTPTVCKNASADLTSQFAASLKLCCTSYNSVGFHGVDSKHIKLDKPPPLPLELEYGDGFDIVWWKTFVSSDLVGLAYISNCYSKKCSVTCVDEYAKVWLLPSHGLNSTLRLCMLGVHKYDFLKLIWLQKPPPWPPDVYMNNATSQAIERAMIFEQMGVGKGIAKLIAGLSWIQDYEIGDGTTETDWNDINLESIKIVRFGDQQNDGLLNVSLKMENCKCQGKHIPHVHGFGTLAWSWNAAKALPMKRESTVFWKFSLNVTPNHETLDFESLLKLQHSHAMPMIKEGPKPKVSLTQKILQGDSKVFVFKLSSEDNDGNEEFFEYRVVMKADKVSWDGQVFQCKVI</sequence>